<dbReference type="EMBL" id="KQ030517">
    <property type="protein sequence ID" value="KJZ75456.1"/>
    <property type="molecule type" value="Genomic_DNA"/>
</dbReference>
<dbReference type="AlphaFoldDB" id="A0A0F7ZKP0"/>
<evidence type="ECO:0000256" key="4">
    <source>
        <dbReference type="ARBA" id="ARBA00022989"/>
    </source>
</evidence>
<proteinExistence type="inferred from homology"/>
<evidence type="ECO:0000256" key="3">
    <source>
        <dbReference type="ARBA" id="ARBA00022692"/>
    </source>
</evidence>
<comment type="similarity">
    <text evidence="2">Belongs to the TMEM86 family.</text>
</comment>
<accession>A0A0F7ZKP0</accession>
<dbReference type="GO" id="GO:0016787">
    <property type="term" value="F:hydrolase activity"/>
    <property type="evidence" value="ECO:0007669"/>
    <property type="project" value="TreeGrafter"/>
</dbReference>
<evidence type="ECO:0000256" key="1">
    <source>
        <dbReference type="ARBA" id="ARBA00004141"/>
    </source>
</evidence>
<feature type="transmembrane region" description="Helical" evidence="6">
    <location>
        <begin position="143"/>
        <end position="162"/>
    </location>
</feature>
<sequence>MATVDSLTATEKTIVVVSLSLAFAYAAKIRAQPSHFRMILKAASTALLSLLATVSGKHWQLSTALGLGAIGDAFLAWPGETAFLCGLGSFLTAHVFYIHLFLAIGGGYEVIVSEAWRRLLATSMMGVAAVVGMVLVPRIDGSLRWPVAAYSVISLAVVLAVLTTNEQWTVAGAVLFCLSDCVLGTDEFLVEPQSTHRAWMQHAVWALYYTGQFLIVAGID</sequence>
<keyword evidence="3 6" id="KW-0812">Transmembrane</keyword>
<dbReference type="Pfam" id="PF07947">
    <property type="entry name" value="YhhN"/>
    <property type="match status" value="1"/>
</dbReference>
<keyword evidence="5 6" id="KW-0472">Membrane</keyword>
<feature type="transmembrane region" description="Helical" evidence="6">
    <location>
        <begin position="84"/>
        <end position="104"/>
    </location>
</feature>
<dbReference type="GO" id="GO:0016020">
    <property type="term" value="C:membrane"/>
    <property type="evidence" value="ECO:0007669"/>
    <property type="project" value="UniProtKB-SubCell"/>
</dbReference>
<reference evidence="7 8" key="1">
    <citation type="journal article" date="2014" name="Genome Biol. Evol.">
        <title>Comparative genomics and transcriptomics analyses reveal divergent lifestyle features of nematode endoparasitic fungus Hirsutella minnesotensis.</title>
        <authorList>
            <person name="Lai Y."/>
            <person name="Liu K."/>
            <person name="Zhang X."/>
            <person name="Zhang X."/>
            <person name="Li K."/>
            <person name="Wang N."/>
            <person name="Shu C."/>
            <person name="Wu Y."/>
            <person name="Wang C."/>
            <person name="Bushley K.E."/>
            <person name="Xiang M."/>
            <person name="Liu X."/>
        </authorList>
    </citation>
    <scope>NUCLEOTIDE SEQUENCE [LARGE SCALE GENOMIC DNA]</scope>
    <source>
        <strain evidence="7 8">3608</strain>
    </source>
</reference>
<evidence type="ECO:0008006" key="9">
    <source>
        <dbReference type="Google" id="ProtNLM"/>
    </source>
</evidence>
<organism evidence="7 8">
    <name type="scientific">Hirsutella minnesotensis 3608</name>
    <dbReference type="NCBI Taxonomy" id="1043627"/>
    <lineage>
        <taxon>Eukaryota</taxon>
        <taxon>Fungi</taxon>
        <taxon>Dikarya</taxon>
        <taxon>Ascomycota</taxon>
        <taxon>Pezizomycotina</taxon>
        <taxon>Sordariomycetes</taxon>
        <taxon>Hypocreomycetidae</taxon>
        <taxon>Hypocreales</taxon>
        <taxon>Ophiocordycipitaceae</taxon>
        <taxon>Hirsutella</taxon>
    </lineage>
</organism>
<gene>
    <name evidence="7" type="ORF">HIM_05152</name>
</gene>
<evidence type="ECO:0000256" key="2">
    <source>
        <dbReference type="ARBA" id="ARBA00007375"/>
    </source>
</evidence>
<dbReference type="PANTHER" id="PTHR31885">
    <property type="entry name" value="GH04784P"/>
    <property type="match status" value="1"/>
</dbReference>
<protein>
    <recommendedName>
        <fullName evidence="9">Lysoplasmalogenase</fullName>
    </recommendedName>
</protein>
<dbReference type="InterPro" id="IPR012506">
    <property type="entry name" value="TMEM86B-like"/>
</dbReference>
<evidence type="ECO:0000256" key="5">
    <source>
        <dbReference type="ARBA" id="ARBA00023136"/>
    </source>
</evidence>
<dbReference type="OrthoDB" id="2133758at2759"/>
<evidence type="ECO:0000256" key="6">
    <source>
        <dbReference type="SAM" id="Phobius"/>
    </source>
</evidence>
<dbReference type="Proteomes" id="UP000054481">
    <property type="component" value="Unassembled WGS sequence"/>
</dbReference>
<evidence type="ECO:0000313" key="7">
    <source>
        <dbReference type="EMBL" id="KJZ75456.1"/>
    </source>
</evidence>
<evidence type="ECO:0000313" key="8">
    <source>
        <dbReference type="Proteomes" id="UP000054481"/>
    </source>
</evidence>
<keyword evidence="4 6" id="KW-1133">Transmembrane helix</keyword>
<comment type="subcellular location">
    <subcellularLocation>
        <location evidence="1">Membrane</location>
        <topology evidence="1">Multi-pass membrane protein</topology>
    </subcellularLocation>
</comment>
<feature type="transmembrane region" description="Helical" evidence="6">
    <location>
        <begin position="116"/>
        <end position="136"/>
    </location>
</feature>
<dbReference type="PANTHER" id="PTHR31885:SF6">
    <property type="entry name" value="GH04784P"/>
    <property type="match status" value="1"/>
</dbReference>
<keyword evidence="8" id="KW-1185">Reference proteome</keyword>
<name>A0A0F7ZKP0_9HYPO</name>